<keyword evidence="2" id="KW-1185">Reference proteome</keyword>
<dbReference type="SUPFAM" id="SSF53850">
    <property type="entry name" value="Periplasmic binding protein-like II"/>
    <property type="match status" value="2"/>
</dbReference>
<comment type="caution">
    <text evidence="1">The sequence shown here is derived from an EMBL/GenBank/DDBJ whole genome shotgun (WGS) entry which is preliminary data.</text>
</comment>
<dbReference type="PROSITE" id="PS51257">
    <property type="entry name" value="PROKAR_LIPOPROTEIN"/>
    <property type="match status" value="1"/>
</dbReference>
<organism evidence="1 2">
    <name type="scientific">Methanofollis tationis</name>
    <dbReference type="NCBI Taxonomy" id="81417"/>
    <lineage>
        <taxon>Archaea</taxon>
        <taxon>Methanobacteriati</taxon>
        <taxon>Methanobacteriota</taxon>
        <taxon>Stenosarchaea group</taxon>
        <taxon>Methanomicrobia</taxon>
        <taxon>Methanomicrobiales</taxon>
        <taxon>Methanomicrobiaceae</taxon>
        <taxon>Methanofollis</taxon>
    </lineage>
</organism>
<dbReference type="OrthoDB" id="10037at2157"/>
<proteinExistence type="predicted"/>
<dbReference type="EMBL" id="JABXWR010000001">
    <property type="protein sequence ID" value="NVO66234.1"/>
    <property type="molecule type" value="Genomic_DNA"/>
</dbReference>
<protein>
    <submittedName>
        <fullName evidence="1">ABC transporter substrate-binding protein</fullName>
    </submittedName>
</protein>
<accession>A0A7K4HLV5</accession>
<name>A0A7K4HLV5_9EURY</name>
<evidence type="ECO:0000313" key="1">
    <source>
        <dbReference type="EMBL" id="NVO66234.1"/>
    </source>
</evidence>
<dbReference type="AlphaFoldDB" id="A0A7K4HLV5"/>
<gene>
    <name evidence="1" type="ORF">HWN36_02665</name>
</gene>
<dbReference type="PANTHER" id="PTHR30024">
    <property type="entry name" value="ALIPHATIC SULFONATES-BINDING PROTEIN-RELATED"/>
    <property type="match status" value="1"/>
</dbReference>
<dbReference type="Proteomes" id="UP000570823">
    <property type="component" value="Unassembled WGS sequence"/>
</dbReference>
<dbReference type="PANTHER" id="PTHR30024:SF42">
    <property type="entry name" value="ALIPHATIC SULFONATES-BINDING PROTEIN-RELATED"/>
    <property type="match status" value="1"/>
</dbReference>
<evidence type="ECO:0000313" key="2">
    <source>
        <dbReference type="Proteomes" id="UP000570823"/>
    </source>
</evidence>
<dbReference type="Gene3D" id="3.40.190.10">
    <property type="entry name" value="Periplasmic binding protein-like II"/>
    <property type="match status" value="2"/>
</dbReference>
<dbReference type="RefSeq" id="WP_176787948.1">
    <property type="nucleotide sequence ID" value="NZ_JABXWR010000001.1"/>
</dbReference>
<reference evidence="1 2" key="1">
    <citation type="submission" date="2020-06" db="EMBL/GenBank/DDBJ databases">
        <title>Methanofollis fontis sp. nov., a methanogen isolated from marine sediments near a cold seep at Four-Way Closure Ridge offshore southwestern Taiwan.</title>
        <authorList>
            <person name="Chen S.-C."/>
            <person name="Teng N.-H."/>
            <person name="Lin Y.-S."/>
            <person name="Lai M.-C."/>
            <person name="Chen H.-H."/>
            <person name="Wang C.-C."/>
        </authorList>
    </citation>
    <scope>NUCLEOTIDE SEQUENCE [LARGE SCALE GENOMIC DNA]</scope>
    <source>
        <strain evidence="1 2">DSM 2702</strain>
    </source>
</reference>
<dbReference type="Pfam" id="PF13379">
    <property type="entry name" value="NMT1_2"/>
    <property type="match status" value="2"/>
</dbReference>
<sequence>MTRKILVAALISAIIAVLFVAGCTGEGPSTGGETTVDVIYAATGPMPMLLSTDQIDGYMAWQPFVAVATVSGIGKVVSYSQDMPPAGMWTDHTCCAFAARTDIMQERPDLVNAFSALTIAANDYIKQNPDKAAELSADWLYGKDDMTFGNVTVNSVDVLKASIPTLKFTSDPSEAWIQSNDNFVVSLRELGYITGSLKDADTATVHSELYDFSPYEQAKAMLANGSITTPASAGTIALGYLPSDHHAALFVAVKDWQYFNDTYGIALKPASEGSGAVDTADLIVNGAKVATVKLVKGEGGSQLMTLAAQDTIQFAFVGTPPAITAIDKGTPIKILHPLQTEGSGLVVSADAPANDWQSFIAWAEQRAAEGKPLKIASPPKGSIQDVQLRAALGDSNVVVNEAQ</sequence>